<feature type="transmembrane region" description="Helical" evidence="1">
    <location>
        <begin position="146"/>
        <end position="167"/>
    </location>
</feature>
<feature type="transmembrane region" description="Helical" evidence="1">
    <location>
        <begin position="174"/>
        <end position="197"/>
    </location>
</feature>
<evidence type="ECO:0000256" key="1">
    <source>
        <dbReference type="SAM" id="Phobius"/>
    </source>
</evidence>
<feature type="transmembrane region" description="Helical" evidence="1">
    <location>
        <begin position="68"/>
        <end position="88"/>
    </location>
</feature>
<accession>A0A4Y8RIM1</accession>
<dbReference type="Gene3D" id="1.10.3730.20">
    <property type="match status" value="1"/>
</dbReference>
<dbReference type="EMBL" id="SOZD01000003">
    <property type="protein sequence ID" value="TFF22875.1"/>
    <property type="molecule type" value="Genomic_DNA"/>
</dbReference>
<feature type="transmembrane region" description="Helical" evidence="1">
    <location>
        <begin position="258"/>
        <end position="276"/>
    </location>
</feature>
<feature type="transmembrane region" description="Helical" evidence="1">
    <location>
        <begin position="203"/>
        <end position="224"/>
    </location>
</feature>
<reference evidence="3 4" key="1">
    <citation type="submission" date="2019-03" db="EMBL/GenBank/DDBJ databases">
        <title>Jiella endophytica sp. nov., a novel endophytic bacterium isolated from root of Ficus microcarpa Linn. f.</title>
        <authorList>
            <person name="Tuo L."/>
        </authorList>
    </citation>
    <scope>NUCLEOTIDE SEQUENCE [LARGE SCALE GENOMIC DNA]</scope>
    <source>
        <strain evidence="3 4">CBS5Q-3</strain>
    </source>
</reference>
<keyword evidence="1" id="KW-0812">Transmembrane</keyword>
<dbReference type="PANTHER" id="PTHR22911">
    <property type="entry name" value="ACYL-MALONYL CONDENSING ENZYME-RELATED"/>
    <property type="match status" value="1"/>
</dbReference>
<dbReference type="InterPro" id="IPR037185">
    <property type="entry name" value="EmrE-like"/>
</dbReference>
<evidence type="ECO:0000259" key="2">
    <source>
        <dbReference type="Pfam" id="PF00892"/>
    </source>
</evidence>
<gene>
    <name evidence="3" type="ORF">E3C22_10465</name>
</gene>
<comment type="caution">
    <text evidence="3">The sequence shown here is derived from an EMBL/GenBank/DDBJ whole genome shotgun (WGS) entry which is preliminary data.</text>
</comment>
<feature type="transmembrane region" description="Helical" evidence="1">
    <location>
        <begin position="236"/>
        <end position="252"/>
    </location>
</feature>
<dbReference type="GO" id="GO:0016020">
    <property type="term" value="C:membrane"/>
    <property type="evidence" value="ECO:0007669"/>
    <property type="project" value="InterPro"/>
</dbReference>
<feature type="transmembrane region" description="Helical" evidence="1">
    <location>
        <begin position="28"/>
        <end position="48"/>
    </location>
</feature>
<evidence type="ECO:0000313" key="3">
    <source>
        <dbReference type="EMBL" id="TFF22875.1"/>
    </source>
</evidence>
<keyword evidence="1" id="KW-1133">Transmembrane helix</keyword>
<dbReference type="SUPFAM" id="SSF103481">
    <property type="entry name" value="Multidrug resistance efflux transporter EmrE"/>
    <property type="match status" value="2"/>
</dbReference>
<feature type="transmembrane region" description="Helical" evidence="1">
    <location>
        <begin position="122"/>
        <end position="140"/>
    </location>
</feature>
<dbReference type="Proteomes" id="UP000298179">
    <property type="component" value="Unassembled WGS sequence"/>
</dbReference>
<proteinExistence type="predicted"/>
<keyword evidence="1" id="KW-0472">Membrane</keyword>
<dbReference type="OrthoDB" id="7818056at2"/>
<feature type="domain" description="EamA" evidence="2">
    <location>
        <begin position="3"/>
        <end position="136"/>
    </location>
</feature>
<evidence type="ECO:0000313" key="4">
    <source>
        <dbReference type="Proteomes" id="UP000298179"/>
    </source>
</evidence>
<protein>
    <submittedName>
        <fullName evidence="3">DMT family transporter</fullName>
    </submittedName>
</protein>
<sequence length="294" mass="31543">MQAGIILAFAAYFSYALGDSVLKALGPHLGIFEIGFFVSIFAFIPVLFTKRPEDNWGNIARPTRPGLIALHMATGAACSITAVVAFTSLPLTEAYALIFLLPLIVTVLSAVFLKEPIGKKRWCAVVLGFIGVLLVVRPGFRELQFGHLAAVATAVFGASQVLILRAIGRSERRITILGALLVATISANAVLMLGSFAMPEGSIWWLLVGGGILMGLGHVGLVFATRLASGATVAPTHYSQIAWAVILGYLFFDEAPDLFTILGMIVVGASGLFTFLREKEKTVWPQKTPLVRNR</sequence>
<name>A0A4Y8RIM1_9HYPH</name>
<dbReference type="PANTHER" id="PTHR22911:SF135">
    <property type="entry name" value="BLR4310 PROTEIN"/>
    <property type="match status" value="1"/>
</dbReference>
<organism evidence="3 4">
    <name type="scientific">Jiella endophytica</name>
    <dbReference type="NCBI Taxonomy" id="2558362"/>
    <lineage>
        <taxon>Bacteria</taxon>
        <taxon>Pseudomonadati</taxon>
        <taxon>Pseudomonadota</taxon>
        <taxon>Alphaproteobacteria</taxon>
        <taxon>Hyphomicrobiales</taxon>
        <taxon>Aurantimonadaceae</taxon>
        <taxon>Jiella</taxon>
    </lineage>
</organism>
<keyword evidence="4" id="KW-1185">Reference proteome</keyword>
<dbReference type="RefSeq" id="WP_134761976.1">
    <property type="nucleotide sequence ID" value="NZ_SOZD01000003.1"/>
</dbReference>
<feature type="transmembrane region" description="Helical" evidence="1">
    <location>
        <begin position="94"/>
        <end position="113"/>
    </location>
</feature>
<dbReference type="Pfam" id="PF00892">
    <property type="entry name" value="EamA"/>
    <property type="match status" value="1"/>
</dbReference>
<dbReference type="InterPro" id="IPR000620">
    <property type="entry name" value="EamA_dom"/>
</dbReference>
<dbReference type="AlphaFoldDB" id="A0A4Y8RIM1"/>